<sequence>MRTPTMSSAAASKTEYVQIIAYLKRNPSLTRPEFYAHWEEKHAVIVKPFFEKHGIVRYQQVQASGTIIPNQPSPDTNEDQEPGDPGQAVEFDGIAMTLVKSFDDMVAALGAPYYAEVVAVDESRFLDREAPGKGVVAVFYGKCVAII</sequence>
<evidence type="ECO:0000256" key="1">
    <source>
        <dbReference type="ARBA" id="ARBA00005986"/>
    </source>
</evidence>
<feature type="compositionally biased region" description="Polar residues" evidence="2">
    <location>
        <begin position="66"/>
        <end position="75"/>
    </location>
</feature>
<dbReference type="Proteomes" id="UP000193144">
    <property type="component" value="Unassembled WGS sequence"/>
</dbReference>
<dbReference type="AlphaFoldDB" id="A0A1Y2A4S1"/>
<name>A0A1Y2A4S1_9PLEO</name>
<evidence type="ECO:0000313" key="5">
    <source>
        <dbReference type="Proteomes" id="UP000193144"/>
    </source>
</evidence>
<dbReference type="InterPro" id="IPR009799">
    <property type="entry name" value="EthD_dom"/>
</dbReference>
<comment type="caution">
    <text evidence="4">The sequence shown here is derived from an EMBL/GenBank/DDBJ whole genome shotgun (WGS) entry which is preliminary data.</text>
</comment>
<protein>
    <submittedName>
        <fullName evidence="4">EthD domain-domain-containing protein</fullName>
    </submittedName>
</protein>
<evidence type="ECO:0000256" key="2">
    <source>
        <dbReference type="SAM" id="MobiDB-lite"/>
    </source>
</evidence>
<dbReference type="SUPFAM" id="SSF54909">
    <property type="entry name" value="Dimeric alpha+beta barrel"/>
    <property type="match status" value="1"/>
</dbReference>
<dbReference type="InterPro" id="IPR011008">
    <property type="entry name" value="Dimeric_a/b-barrel"/>
</dbReference>
<comment type="similarity">
    <text evidence="1">Belongs to the tpcK family.</text>
</comment>
<evidence type="ECO:0000313" key="4">
    <source>
        <dbReference type="EMBL" id="ORY17492.1"/>
    </source>
</evidence>
<dbReference type="OrthoDB" id="3183782at2759"/>
<keyword evidence="5" id="KW-1185">Reference proteome</keyword>
<proteinExistence type="inferred from homology"/>
<feature type="region of interest" description="Disordered" evidence="2">
    <location>
        <begin position="66"/>
        <end position="86"/>
    </location>
</feature>
<dbReference type="EMBL" id="MCFA01000012">
    <property type="protein sequence ID" value="ORY17492.1"/>
    <property type="molecule type" value="Genomic_DNA"/>
</dbReference>
<gene>
    <name evidence="4" type="ORF">BCR34DRAFT_39871</name>
</gene>
<reference evidence="4 5" key="1">
    <citation type="submission" date="2016-07" db="EMBL/GenBank/DDBJ databases">
        <title>Pervasive Adenine N6-methylation of Active Genes in Fungi.</title>
        <authorList>
            <consortium name="DOE Joint Genome Institute"/>
            <person name="Mondo S.J."/>
            <person name="Dannebaum R.O."/>
            <person name="Kuo R.C."/>
            <person name="Labutti K."/>
            <person name="Haridas S."/>
            <person name="Kuo A."/>
            <person name="Salamov A."/>
            <person name="Ahrendt S.R."/>
            <person name="Lipzen A."/>
            <person name="Sullivan W."/>
            <person name="Andreopoulos W.B."/>
            <person name="Clum A."/>
            <person name="Lindquist E."/>
            <person name="Daum C."/>
            <person name="Ramamoorthy G.K."/>
            <person name="Gryganskyi A."/>
            <person name="Culley D."/>
            <person name="Magnuson J.K."/>
            <person name="James T.Y."/>
            <person name="O'Malley M.A."/>
            <person name="Stajich J.E."/>
            <person name="Spatafora J.W."/>
            <person name="Visel A."/>
            <person name="Grigoriev I.V."/>
        </authorList>
    </citation>
    <scope>NUCLEOTIDE SEQUENCE [LARGE SCALE GENOMIC DNA]</scope>
    <source>
        <strain evidence="4 5">CBS 115471</strain>
    </source>
</reference>
<feature type="domain" description="EthD" evidence="3">
    <location>
        <begin position="26"/>
        <end position="128"/>
    </location>
</feature>
<accession>A0A1Y2A4S1</accession>
<dbReference type="GO" id="GO:0016491">
    <property type="term" value="F:oxidoreductase activity"/>
    <property type="evidence" value="ECO:0007669"/>
    <property type="project" value="InterPro"/>
</dbReference>
<dbReference type="Gene3D" id="3.30.70.100">
    <property type="match status" value="1"/>
</dbReference>
<organism evidence="4 5">
    <name type="scientific">Clohesyomyces aquaticus</name>
    <dbReference type="NCBI Taxonomy" id="1231657"/>
    <lineage>
        <taxon>Eukaryota</taxon>
        <taxon>Fungi</taxon>
        <taxon>Dikarya</taxon>
        <taxon>Ascomycota</taxon>
        <taxon>Pezizomycotina</taxon>
        <taxon>Dothideomycetes</taxon>
        <taxon>Pleosporomycetidae</taxon>
        <taxon>Pleosporales</taxon>
        <taxon>Lindgomycetaceae</taxon>
        <taxon>Clohesyomyces</taxon>
    </lineage>
</organism>
<evidence type="ECO:0000259" key="3">
    <source>
        <dbReference type="Pfam" id="PF07110"/>
    </source>
</evidence>
<dbReference type="Pfam" id="PF07110">
    <property type="entry name" value="EthD"/>
    <property type="match status" value="1"/>
</dbReference>